<reference evidence="2" key="1">
    <citation type="submission" date="2023-01" db="EMBL/GenBank/DDBJ databases">
        <title>Key to firefly adult light organ development and bioluminescence: homeobox transcription factors regulate luciferase expression and transportation to peroxisome.</title>
        <authorList>
            <person name="Fu X."/>
        </authorList>
    </citation>
    <scope>NUCLEOTIDE SEQUENCE [LARGE SCALE GENOMIC DNA]</scope>
</reference>
<gene>
    <name evidence="1" type="ORF">RN001_005374</name>
</gene>
<sequence>MAIWETEEWVLAMISVIHYVVVEFTEEWEDGTVPMAVVSSLWLTHINSKYYCYWPNYYYKDSERIKAMVDHVSPDISRYGKDVIDTTRRILARIVAYDVSLTYNWSGRNKNNFSKLKNVIKLVLVAVRKNPLSKSATQLEVEGVIKVWLRSAPDREGGRVKRSKPKCI</sequence>
<dbReference type="EMBL" id="JARPUR010000002">
    <property type="protein sequence ID" value="KAK4882055.1"/>
    <property type="molecule type" value="Genomic_DNA"/>
</dbReference>
<dbReference type="Proteomes" id="UP001353858">
    <property type="component" value="Unassembled WGS sequence"/>
</dbReference>
<accession>A0AAN7P6H5</accession>
<dbReference type="PANTHER" id="PTHR34153">
    <property type="entry name" value="SI:CH211-262H13.3-RELATED-RELATED"/>
    <property type="match status" value="1"/>
</dbReference>
<dbReference type="AlphaFoldDB" id="A0AAN7P6H5"/>
<evidence type="ECO:0000313" key="2">
    <source>
        <dbReference type="Proteomes" id="UP001353858"/>
    </source>
</evidence>
<name>A0AAN7P6H5_9COLE</name>
<keyword evidence="2" id="KW-1185">Reference proteome</keyword>
<protein>
    <submittedName>
        <fullName evidence="1">Uncharacterized protein</fullName>
    </submittedName>
</protein>
<evidence type="ECO:0000313" key="1">
    <source>
        <dbReference type="EMBL" id="KAK4882055.1"/>
    </source>
</evidence>
<comment type="caution">
    <text evidence="1">The sequence shown here is derived from an EMBL/GenBank/DDBJ whole genome shotgun (WGS) entry which is preliminary data.</text>
</comment>
<organism evidence="1 2">
    <name type="scientific">Aquatica leii</name>
    <dbReference type="NCBI Taxonomy" id="1421715"/>
    <lineage>
        <taxon>Eukaryota</taxon>
        <taxon>Metazoa</taxon>
        <taxon>Ecdysozoa</taxon>
        <taxon>Arthropoda</taxon>
        <taxon>Hexapoda</taxon>
        <taxon>Insecta</taxon>
        <taxon>Pterygota</taxon>
        <taxon>Neoptera</taxon>
        <taxon>Endopterygota</taxon>
        <taxon>Coleoptera</taxon>
        <taxon>Polyphaga</taxon>
        <taxon>Elateriformia</taxon>
        <taxon>Elateroidea</taxon>
        <taxon>Lampyridae</taxon>
        <taxon>Luciolinae</taxon>
        <taxon>Aquatica</taxon>
    </lineage>
</organism>
<dbReference type="PANTHER" id="PTHR34153:SF2">
    <property type="entry name" value="SI:CH211-262H13.3-RELATED"/>
    <property type="match status" value="1"/>
</dbReference>
<proteinExistence type="predicted"/>